<sequence length="292" mass="30921">MFAATSPYEPTIKPVRAQRASGTGRVSFKPGSMGTTGKTMLDGLYQQGCAKIRLPRVYGSNGAEAVLINSSGGLTGGDDLNWDVSCGTGTAAVATTQACEKIYKSNEGPAQVSTNLTVADGARLDWLPQETILFDQSQLTRNLLVDLSGTARFLAVESVLLGRLAMGEKVHSVGFSDNWRIRRDGQLLHADTLTLNGNVTGFGANAAVLSSHSSFSSLCYIGPEDTESLATLADGARQCIARQPDCHGGVSAFNGKLLVRLSAPYGLQLRAALIPLIQHLRAGEPLPRVWTT</sequence>
<comment type="caution">
    <text evidence="4">The sequence shown here is derived from an EMBL/GenBank/DDBJ whole genome shotgun (WGS) entry which is preliminary data.</text>
</comment>
<comment type="subunit">
    <text evidence="3">UreD, UreF and UreG form a complex that acts as a GTP-hydrolysis-dependent molecular chaperone, activating the urease apoprotein by helping to assemble the nickel containing metallocenter of UreC. The UreE protein probably delivers the nickel.</text>
</comment>
<dbReference type="EMBL" id="PKUQ01000009">
    <property type="protein sequence ID" value="PLW78219.1"/>
    <property type="molecule type" value="Genomic_DNA"/>
</dbReference>
<dbReference type="OrthoDB" id="9798842at2"/>
<keyword evidence="3" id="KW-0963">Cytoplasm</keyword>
<dbReference type="AlphaFoldDB" id="A0A2N5XUQ1"/>
<proteinExistence type="inferred from homology"/>
<dbReference type="InterPro" id="IPR002669">
    <property type="entry name" value="UreD"/>
</dbReference>
<dbReference type="HAMAP" id="MF_01384">
    <property type="entry name" value="UreD"/>
    <property type="match status" value="1"/>
</dbReference>
<dbReference type="GO" id="GO:0016151">
    <property type="term" value="F:nickel cation binding"/>
    <property type="evidence" value="ECO:0007669"/>
    <property type="project" value="UniProtKB-UniRule"/>
</dbReference>
<evidence type="ECO:0000313" key="4">
    <source>
        <dbReference type="EMBL" id="PLW78219.1"/>
    </source>
</evidence>
<keyword evidence="5" id="KW-1185">Reference proteome</keyword>
<comment type="similarity">
    <text evidence="1 3">Belongs to the UreD family.</text>
</comment>
<dbReference type="Pfam" id="PF01774">
    <property type="entry name" value="UreD"/>
    <property type="match status" value="1"/>
</dbReference>
<gene>
    <name evidence="3" type="primary">ureD</name>
    <name evidence="4" type="ORF">C0081_05015</name>
</gene>
<evidence type="ECO:0000313" key="5">
    <source>
        <dbReference type="Proteomes" id="UP000234881"/>
    </source>
</evidence>
<accession>A0A2N5XUQ1</accession>
<comment type="function">
    <text evidence="3">Required for maturation of urease via the functional incorporation of the urease nickel metallocenter.</text>
</comment>
<name>A0A2N5XUQ1_9HYPH</name>
<dbReference type="GO" id="GO:0005737">
    <property type="term" value="C:cytoplasm"/>
    <property type="evidence" value="ECO:0007669"/>
    <property type="project" value="UniProtKB-SubCell"/>
</dbReference>
<dbReference type="PANTHER" id="PTHR33643">
    <property type="entry name" value="UREASE ACCESSORY PROTEIN D"/>
    <property type="match status" value="1"/>
</dbReference>
<organism evidence="4 5">
    <name type="scientific">Cohaesibacter celericrescens</name>
    <dbReference type="NCBI Taxonomy" id="2067669"/>
    <lineage>
        <taxon>Bacteria</taxon>
        <taxon>Pseudomonadati</taxon>
        <taxon>Pseudomonadota</taxon>
        <taxon>Alphaproteobacteria</taxon>
        <taxon>Hyphomicrobiales</taxon>
        <taxon>Cohaesibacteraceae</taxon>
    </lineage>
</organism>
<keyword evidence="2 3" id="KW-0143">Chaperone</keyword>
<comment type="subcellular location">
    <subcellularLocation>
        <location evidence="3">Cytoplasm</location>
    </subcellularLocation>
</comment>
<dbReference type="Proteomes" id="UP000234881">
    <property type="component" value="Unassembled WGS sequence"/>
</dbReference>
<evidence type="ECO:0000256" key="1">
    <source>
        <dbReference type="ARBA" id="ARBA00007177"/>
    </source>
</evidence>
<reference evidence="4 5" key="1">
    <citation type="submission" date="2018-01" db="EMBL/GenBank/DDBJ databases">
        <title>The draft genome sequence of Cohaesibacter sp. H1304.</title>
        <authorList>
            <person name="Wang N.-N."/>
            <person name="Du Z.-J."/>
        </authorList>
    </citation>
    <scope>NUCLEOTIDE SEQUENCE [LARGE SCALE GENOMIC DNA]</scope>
    <source>
        <strain evidence="4 5">H1304</strain>
    </source>
</reference>
<evidence type="ECO:0000256" key="2">
    <source>
        <dbReference type="ARBA" id="ARBA00023186"/>
    </source>
</evidence>
<keyword evidence="3" id="KW-0996">Nickel insertion</keyword>
<evidence type="ECO:0000256" key="3">
    <source>
        <dbReference type="HAMAP-Rule" id="MF_01384"/>
    </source>
</evidence>
<protein>
    <recommendedName>
        <fullName evidence="3">Urease accessory protein UreD</fullName>
    </recommendedName>
</protein>
<dbReference type="PANTHER" id="PTHR33643:SF1">
    <property type="entry name" value="UREASE ACCESSORY PROTEIN D"/>
    <property type="match status" value="1"/>
</dbReference>